<evidence type="ECO:0000313" key="11">
    <source>
        <dbReference type="Proteomes" id="UP000411588"/>
    </source>
</evidence>
<dbReference type="Proteomes" id="UP000189137">
    <property type="component" value="Unassembled WGS sequence"/>
</dbReference>
<reference evidence="4" key="4">
    <citation type="submission" date="2021-06" db="EMBL/GenBank/DDBJ databases">
        <authorList>
            <consortium name="NCBI Pathogen Detection Project"/>
        </authorList>
    </citation>
    <scope>NUCLEOTIDE SEQUENCE</scope>
    <source>
        <strain evidence="5">Clostridioides</strain>
        <strain evidence="4">HN1000</strain>
    </source>
</reference>
<evidence type="ECO:0000313" key="8">
    <source>
        <dbReference type="EMBL" id="VHY19025.1"/>
    </source>
</evidence>
<evidence type="ECO:0000313" key="5">
    <source>
        <dbReference type="EMBL" id="HBH2621652.1"/>
    </source>
</evidence>
<dbReference type="EMBL" id="LK932467">
    <property type="protein sequence ID" value="CDS83442.1"/>
    <property type="molecule type" value="Genomic_DNA"/>
</dbReference>
<evidence type="ECO:0000313" key="4">
    <source>
        <dbReference type="EMBL" id="HBH1543133.1"/>
    </source>
</evidence>
<dbReference type="KEGG" id="pdf:CD630DERM_03510"/>
<gene>
    <name evidence="3" type="ORF">BN1095_530024</name>
    <name evidence="1" type="ORF">BN1096_180033</name>
    <name evidence="2" type="ORF">BN1097_160035</name>
    <name evidence="4" type="ORF">KRM00_002639</name>
    <name evidence="5" type="ORF">KRQ00_003458</name>
    <name evidence="8" type="ORF">SAMEA1402366_03332</name>
    <name evidence="7" type="ORF">SAMEA1402399_02584</name>
    <name evidence="6" type="ORF">SAMEA3375112_03191</name>
</gene>
<proteinExistence type="predicted"/>
<dbReference type="EMBL" id="FUPS01000013">
    <property type="protein sequence ID" value="SJS92923.1"/>
    <property type="molecule type" value="Genomic_DNA"/>
</dbReference>
<dbReference type="PATRIC" id="fig|1496.1371.peg.3810"/>
<dbReference type="RefSeq" id="WP_003427789.1">
    <property type="nucleotide sequence ID" value="NZ_AP025558.1"/>
</dbReference>
<evidence type="ECO:0000313" key="10">
    <source>
        <dbReference type="Proteomes" id="UP000372533"/>
    </source>
</evidence>
<dbReference type="Proteomes" id="UP000879542">
    <property type="component" value="Unassembled WGS sequence"/>
</dbReference>
<dbReference type="EMBL" id="CAADAN010000009">
    <property type="protein sequence ID" value="VFD33419.1"/>
    <property type="molecule type" value="Genomic_DNA"/>
</dbReference>
<name>A0A031WAC7_CLODI</name>
<reference evidence="4" key="3">
    <citation type="journal article" date="2018" name="Genome Biol.">
        <title>SKESA: strategic k-mer extension for scrupulous assemblies.</title>
        <authorList>
            <person name="Souvorov A."/>
            <person name="Agarwala R."/>
            <person name="Lipman D.J."/>
        </authorList>
    </citation>
    <scope>NUCLEOTIDE SEQUENCE</scope>
    <source>
        <strain evidence="5">Clostridioides</strain>
        <strain evidence="4">HN1000</strain>
    </source>
</reference>
<protein>
    <submittedName>
        <fullName evidence="2">Uncharacterized protein</fullName>
    </submittedName>
</protein>
<dbReference type="Proteomes" id="UP000878956">
    <property type="component" value="Unassembled WGS sequence"/>
</dbReference>
<reference evidence="6 9" key="2">
    <citation type="submission" date="2017-02" db="EMBL/GenBank/DDBJ databases">
        <authorList>
            <consortium name="Pathogen Informatics"/>
        </authorList>
    </citation>
    <scope>NUCLEOTIDE SEQUENCE [LARGE SCALE GENOMIC DNA]</scope>
    <source>
        <strain evidence="11">clo34</strain>
        <strain evidence="7">Clo34</strain>
        <strain evidence="10">tl291</strain>
        <strain evidence="8">Tl291</strain>
        <strain evidence="6 9">VRECD0157</strain>
    </source>
</reference>
<evidence type="ECO:0000313" key="2">
    <source>
        <dbReference type="EMBL" id="CDS83563.1"/>
    </source>
</evidence>
<dbReference type="GeneID" id="66352909"/>
<evidence type="ECO:0000313" key="6">
    <source>
        <dbReference type="EMBL" id="SJS92923.1"/>
    </source>
</evidence>
<dbReference type="AlphaFoldDB" id="A0A031WAC7"/>
<evidence type="ECO:0000313" key="7">
    <source>
        <dbReference type="EMBL" id="VFD33419.1"/>
    </source>
</evidence>
<dbReference type="EMBL" id="DAEPXK010000030">
    <property type="protein sequence ID" value="HBH1543133.1"/>
    <property type="molecule type" value="Genomic_DNA"/>
</dbReference>
<evidence type="ECO:0000313" key="1">
    <source>
        <dbReference type="EMBL" id="CDS83442.1"/>
    </source>
</evidence>
<organism evidence="2">
    <name type="scientific">Clostridioides difficile</name>
    <name type="common">Peptoclostridium difficile</name>
    <dbReference type="NCBI Taxonomy" id="1496"/>
    <lineage>
        <taxon>Bacteria</taxon>
        <taxon>Bacillati</taxon>
        <taxon>Bacillota</taxon>
        <taxon>Clostridia</taxon>
        <taxon>Peptostreptococcales</taxon>
        <taxon>Peptostreptococcaceae</taxon>
        <taxon>Clostridioides</taxon>
    </lineage>
</organism>
<dbReference type="EMBL" id="LK932350">
    <property type="protein sequence ID" value="CDS83563.1"/>
    <property type="molecule type" value="Genomic_DNA"/>
</dbReference>
<dbReference type="OMA" id="CKLDNFI"/>
<dbReference type="EMBL" id="LK933216">
    <property type="protein sequence ID" value="CDT51065.1"/>
    <property type="molecule type" value="Genomic_DNA"/>
</dbReference>
<dbReference type="Proteomes" id="UP000411588">
    <property type="component" value="Unassembled WGS sequence"/>
</dbReference>
<dbReference type="EMBL" id="DAEQIJ010000024">
    <property type="protein sequence ID" value="HBH2621652.1"/>
    <property type="molecule type" value="Genomic_DNA"/>
</dbReference>
<dbReference type="EMBL" id="CAAJVP010000021">
    <property type="protein sequence ID" value="VHY19025.1"/>
    <property type="molecule type" value="Genomic_DNA"/>
</dbReference>
<evidence type="ECO:0000313" key="9">
    <source>
        <dbReference type="Proteomes" id="UP000189137"/>
    </source>
</evidence>
<sequence>MIDLKIENRKGKIHVKSSEIKDILELRPDFEYVQDISNTINQENILVFDCQLTGNSFDMDDLDIEEILEELGEEIDESYFSVLFEDVRAYLKDATDEIEADLQDNYLFDNLRCYFDIYNINQEFTDFKFVFLVSFKDIKISSLANLAKIVSKRQLIGASKFYS</sequence>
<accession>A0A031WAC7</accession>
<reference evidence="2" key="1">
    <citation type="submission" date="2014-07" db="EMBL/GenBank/DDBJ databases">
        <authorList>
            <person name="Monot Marc"/>
        </authorList>
    </citation>
    <scope>NUCLEOTIDE SEQUENCE</scope>
    <source>
        <strain evidence="3">7032989</strain>
        <strain evidence="2">7032994</strain>
    </source>
</reference>
<evidence type="ECO:0000313" key="3">
    <source>
        <dbReference type="EMBL" id="CDT51065.1"/>
    </source>
</evidence>
<dbReference type="Proteomes" id="UP000372533">
    <property type="component" value="Unassembled WGS sequence"/>
</dbReference>